<dbReference type="Proteomes" id="UP000059188">
    <property type="component" value="Unassembled WGS sequence"/>
</dbReference>
<sequence length="85" mass="9111">MALLNPCKCKAGGRKLPCCNQRHCHIWPMLVQGGRAQTTLPQPTVPLDLMPQFSFDNNCAATLSTIPFMAFGRGPTACADGSMAC</sequence>
<organism evidence="1 2">
    <name type="scientific">Thanatephorus cucumeris (strain AG1-IB / isolate 7/3/14)</name>
    <name type="common">Lettuce bottom rot fungus</name>
    <name type="synonym">Rhizoctonia solani</name>
    <dbReference type="NCBI Taxonomy" id="1108050"/>
    <lineage>
        <taxon>Eukaryota</taxon>
        <taxon>Fungi</taxon>
        <taxon>Dikarya</taxon>
        <taxon>Basidiomycota</taxon>
        <taxon>Agaricomycotina</taxon>
        <taxon>Agaricomycetes</taxon>
        <taxon>Cantharellales</taxon>
        <taxon>Ceratobasidiaceae</taxon>
        <taxon>Rhizoctonia</taxon>
        <taxon>Rhizoctonia solani AG-1</taxon>
    </lineage>
</organism>
<dbReference type="AlphaFoldDB" id="A0A0B7FRK0"/>
<name>A0A0B7FRK0_THACB</name>
<evidence type="ECO:0000313" key="1">
    <source>
        <dbReference type="EMBL" id="CEL60566.1"/>
    </source>
</evidence>
<gene>
    <name evidence="1" type="ORF">RSOLAG1IB_09748</name>
</gene>
<evidence type="ECO:0000313" key="2">
    <source>
        <dbReference type="Proteomes" id="UP000059188"/>
    </source>
</evidence>
<keyword evidence="2" id="KW-1185">Reference proteome</keyword>
<dbReference type="EMBL" id="LN679148">
    <property type="protein sequence ID" value="CEL60566.1"/>
    <property type="molecule type" value="Genomic_DNA"/>
</dbReference>
<protein>
    <submittedName>
        <fullName evidence="1">Uncharacterized protein</fullName>
    </submittedName>
</protein>
<accession>A0A0B7FRK0</accession>
<proteinExistence type="predicted"/>
<reference evidence="1 2" key="1">
    <citation type="submission" date="2014-11" db="EMBL/GenBank/DDBJ databases">
        <authorList>
            <person name="Wibberg Daniel"/>
        </authorList>
    </citation>
    <scope>NUCLEOTIDE SEQUENCE [LARGE SCALE GENOMIC DNA]</scope>
    <source>
        <strain evidence="1">Rhizoctonia solani AG1-IB 7/3/14</strain>
    </source>
</reference>